<name>A0A9D1J440_9FIRM</name>
<sequence>MNNFTTNTYEMKREIVNFSKKISLELNKPTSKFVLDMQYGLSKGGSCLISEIARSLDEDIKLNYTIERLCDNLNNLYEEEKETIWNNYIKEVSKVLDKDNAIVLFDDSDINKEYSKKLEDLDRVIDASSKDKKTVNGYHVCEATALTKNEKQPLSIYSKIYSCKSKDFVSKNEYTKKSIEAAEDIFGEEFIGIFDRGYDNNKIFDYMSKKHHKFVVRLDDVRTLLFKGKRRSVLEVAKSRKGKIVMKVLFDDNEEQELLLSYTKAVLPYNNEEYTLIIVYGLSEEKPMKLLTNIDINDKDDVIKVARLYLSRWRIEEHFRGKKQEYDFENMRVRTLESMNNLNMMLTIHLGHIAILADNIDRKLLTIKIIYASKSLKEKSIVWLSQIARGIKRILSYAHTGIKEWMDIEVREKYKQLELKL</sequence>
<feature type="domain" description="Transposase IS4-like" evidence="1">
    <location>
        <begin position="188"/>
        <end position="348"/>
    </location>
</feature>
<dbReference type="PANTHER" id="PTHR33258:SF1">
    <property type="entry name" value="TRANSPOSASE INSL FOR INSERTION SEQUENCE ELEMENT IS186A-RELATED"/>
    <property type="match status" value="1"/>
</dbReference>
<proteinExistence type="predicted"/>
<gene>
    <name evidence="2" type="ORF">IAB38_06855</name>
</gene>
<dbReference type="GO" id="GO:0003677">
    <property type="term" value="F:DNA binding"/>
    <property type="evidence" value="ECO:0007669"/>
    <property type="project" value="InterPro"/>
</dbReference>
<evidence type="ECO:0000259" key="1">
    <source>
        <dbReference type="Pfam" id="PF01609"/>
    </source>
</evidence>
<dbReference type="PANTHER" id="PTHR33258">
    <property type="entry name" value="TRANSPOSASE INSL FOR INSERTION SEQUENCE ELEMENT IS186A-RELATED"/>
    <property type="match status" value="1"/>
</dbReference>
<reference evidence="2" key="2">
    <citation type="journal article" date="2021" name="PeerJ">
        <title>Extensive microbial diversity within the chicken gut microbiome revealed by metagenomics and culture.</title>
        <authorList>
            <person name="Gilroy R."/>
            <person name="Ravi A."/>
            <person name="Getino M."/>
            <person name="Pursley I."/>
            <person name="Horton D.L."/>
            <person name="Alikhan N.F."/>
            <person name="Baker D."/>
            <person name="Gharbi K."/>
            <person name="Hall N."/>
            <person name="Watson M."/>
            <person name="Adriaenssens E.M."/>
            <person name="Foster-Nyarko E."/>
            <person name="Jarju S."/>
            <person name="Secka A."/>
            <person name="Antonio M."/>
            <person name="Oren A."/>
            <person name="Chaudhuri R.R."/>
            <person name="La Ragione R."/>
            <person name="Hildebrand F."/>
            <person name="Pallen M.J."/>
        </authorList>
    </citation>
    <scope>NUCLEOTIDE SEQUENCE</scope>
    <source>
        <strain evidence="2">CHK184-20233</strain>
    </source>
</reference>
<reference evidence="2" key="1">
    <citation type="submission" date="2020-10" db="EMBL/GenBank/DDBJ databases">
        <authorList>
            <person name="Gilroy R."/>
        </authorList>
    </citation>
    <scope>NUCLEOTIDE SEQUENCE</scope>
    <source>
        <strain evidence="2">CHK184-20233</strain>
    </source>
</reference>
<protein>
    <submittedName>
        <fullName evidence="2">Transposase</fullName>
    </submittedName>
</protein>
<evidence type="ECO:0000313" key="2">
    <source>
        <dbReference type="EMBL" id="HIR59754.1"/>
    </source>
</evidence>
<dbReference type="InterPro" id="IPR012337">
    <property type="entry name" value="RNaseH-like_sf"/>
</dbReference>
<dbReference type="Proteomes" id="UP000824232">
    <property type="component" value="Unassembled WGS sequence"/>
</dbReference>
<dbReference type="AlphaFoldDB" id="A0A9D1J440"/>
<evidence type="ECO:0000313" key="3">
    <source>
        <dbReference type="Proteomes" id="UP000824232"/>
    </source>
</evidence>
<dbReference type="EMBL" id="DVHC01000064">
    <property type="protein sequence ID" value="HIR59754.1"/>
    <property type="molecule type" value="Genomic_DNA"/>
</dbReference>
<dbReference type="GO" id="GO:0006313">
    <property type="term" value="P:DNA transposition"/>
    <property type="evidence" value="ECO:0007669"/>
    <property type="project" value="InterPro"/>
</dbReference>
<comment type="caution">
    <text evidence="2">The sequence shown here is derived from an EMBL/GenBank/DDBJ whole genome shotgun (WGS) entry which is preliminary data.</text>
</comment>
<dbReference type="SUPFAM" id="SSF53098">
    <property type="entry name" value="Ribonuclease H-like"/>
    <property type="match status" value="1"/>
</dbReference>
<accession>A0A9D1J440</accession>
<organism evidence="2 3">
    <name type="scientific">Candidatus Onthousia excrementipullorum</name>
    <dbReference type="NCBI Taxonomy" id="2840884"/>
    <lineage>
        <taxon>Bacteria</taxon>
        <taxon>Bacillati</taxon>
        <taxon>Bacillota</taxon>
        <taxon>Bacilli</taxon>
        <taxon>Candidatus Onthousia</taxon>
    </lineage>
</organism>
<dbReference type="InterPro" id="IPR002559">
    <property type="entry name" value="Transposase_11"/>
</dbReference>
<dbReference type="Gene3D" id="3.90.350.10">
    <property type="entry name" value="Transposase Inhibitor Protein From Tn5, Chain A, domain 1"/>
    <property type="match status" value="1"/>
</dbReference>
<dbReference type="GO" id="GO:0004803">
    <property type="term" value="F:transposase activity"/>
    <property type="evidence" value="ECO:0007669"/>
    <property type="project" value="InterPro"/>
</dbReference>
<dbReference type="Pfam" id="PF01609">
    <property type="entry name" value="DDE_Tnp_1"/>
    <property type="match status" value="1"/>
</dbReference>